<reference evidence="1 2" key="1">
    <citation type="submission" date="2024-06" db="EMBL/GenBank/DDBJ databases">
        <title>Genomic Encyclopedia of Type Strains, Phase IV (KMG-IV): sequencing the most valuable type-strain genomes for metagenomic binning, comparative biology and taxonomic classification.</title>
        <authorList>
            <person name="Goeker M."/>
        </authorList>
    </citation>
    <scope>NUCLEOTIDE SEQUENCE [LARGE SCALE GENOMIC DNA]</scope>
    <source>
        <strain evidence="1 2">DSM 23650</strain>
    </source>
</reference>
<dbReference type="RefSeq" id="WP_354186594.1">
    <property type="nucleotide sequence ID" value="NZ_JBEPLT010000008.1"/>
</dbReference>
<name>A0ABV2FNY9_9HYPH</name>
<proteinExistence type="predicted"/>
<dbReference type="EMBL" id="JBEPLT010000008">
    <property type="protein sequence ID" value="MET3560288.1"/>
    <property type="molecule type" value="Genomic_DNA"/>
</dbReference>
<protein>
    <submittedName>
        <fullName evidence="1">Uncharacterized protein</fullName>
    </submittedName>
</protein>
<organism evidence="1 2">
    <name type="scientific">Bartonella japonica</name>
    <dbReference type="NCBI Taxonomy" id="357761"/>
    <lineage>
        <taxon>Bacteria</taxon>
        <taxon>Pseudomonadati</taxon>
        <taxon>Pseudomonadota</taxon>
        <taxon>Alphaproteobacteria</taxon>
        <taxon>Hyphomicrobiales</taxon>
        <taxon>Bartonellaceae</taxon>
        <taxon>Bartonella</taxon>
    </lineage>
</organism>
<keyword evidence="2" id="KW-1185">Reference proteome</keyword>
<evidence type="ECO:0000313" key="2">
    <source>
        <dbReference type="Proteomes" id="UP001549112"/>
    </source>
</evidence>
<accession>A0ABV2FNY9</accession>
<sequence length="121" mass="13679">MFINSILRIFITVIFCFSQTIQVHANLWRKKSQEEIFTVVVAQNKEIPVQVINKAFVDVSGKISEEKRGVFTGSNIEKVVFIAIGILLGKLASKTVGILKRWAGDAIYRAIINCRDAYYKV</sequence>
<dbReference type="Proteomes" id="UP001549112">
    <property type="component" value="Unassembled WGS sequence"/>
</dbReference>
<evidence type="ECO:0000313" key="1">
    <source>
        <dbReference type="EMBL" id="MET3560288.1"/>
    </source>
</evidence>
<comment type="caution">
    <text evidence="1">The sequence shown here is derived from an EMBL/GenBank/DDBJ whole genome shotgun (WGS) entry which is preliminary data.</text>
</comment>
<gene>
    <name evidence="1" type="ORF">ABID39_000980</name>
</gene>